<accession>A0A839V4Q9</accession>
<comment type="caution">
    <text evidence="1">The sequence shown here is derived from an EMBL/GenBank/DDBJ whole genome shotgun (WGS) entry which is preliminary data.</text>
</comment>
<evidence type="ECO:0000313" key="2">
    <source>
        <dbReference type="Proteomes" id="UP000557688"/>
    </source>
</evidence>
<protein>
    <submittedName>
        <fullName evidence="1">Uncharacterized protein</fullName>
    </submittedName>
</protein>
<reference evidence="1 2" key="1">
    <citation type="submission" date="2020-08" db="EMBL/GenBank/DDBJ databases">
        <title>Genomic Encyclopedia of Type Strains, Phase III (KMG-III): the genomes of soil and plant-associated and newly described type strains.</title>
        <authorList>
            <person name="Whitman W."/>
        </authorList>
    </citation>
    <scope>NUCLEOTIDE SEQUENCE [LARGE SCALE GENOMIC DNA]</scope>
    <source>
        <strain evidence="1 2">CECT 8088</strain>
    </source>
</reference>
<keyword evidence="2" id="KW-1185">Reference proteome</keyword>
<sequence length="32" mass="3598">MRNAGILTTGREHIRILDPEALATWNKASPKH</sequence>
<proteinExistence type="predicted"/>
<name>A0A839V4Q9_9PROT</name>
<dbReference type="AlphaFoldDB" id="A0A839V4Q9"/>
<evidence type="ECO:0000313" key="1">
    <source>
        <dbReference type="EMBL" id="MBB3175550.1"/>
    </source>
</evidence>
<dbReference type="EMBL" id="JACHXV010000044">
    <property type="protein sequence ID" value="MBB3175550.1"/>
    <property type="molecule type" value="Genomic_DNA"/>
</dbReference>
<dbReference type="Proteomes" id="UP000557688">
    <property type="component" value="Unassembled WGS sequence"/>
</dbReference>
<gene>
    <name evidence="1" type="ORF">FHR90_003406</name>
</gene>
<organism evidence="1 2">
    <name type="scientific">Endobacter medicaginis</name>
    <dbReference type="NCBI Taxonomy" id="1181271"/>
    <lineage>
        <taxon>Bacteria</taxon>
        <taxon>Pseudomonadati</taxon>
        <taxon>Pseudomonadota</taxon>
        <taxon>Alphaproteobacteria</taxon>
        <taxon>Acetobacterales</taxon>
        <taxon>Acetobacteraceae</taxon>
        <taxon>Endobacter</taxon>
    </lineage>
</organism>